<feature type="compositionally biased region" description="Basic and acidic residues" evidence="1">
    <location>
        <begin position="57"/>
        <end position="85"/>
    </location>
</feature>
<evidence type="ECO:0000313" key="2">
    <source>
        <dbReference type="EMBL" id="QPI56363.1"/>
    </source>
</evidence>
<evidence type="ECO:0008006" key="4">
    <source>
        <dbReference type="Google" id="ProtNLM"/>
    </source>
</evidence>
<gene>
    <name evidence="2" type="ORF">I1A49_16690</name>
</gene>
<keyword evidence="3" id="KW-1185">Reference proteome</keyword>
<protein>
    <recommendedName>
        <fullName evidence="4">Scaffolding protein</fullName>
    </recommendedName>
</protein>
<evidence type="ECO:0000256" key="1">
    <source>
        <dbReference type="SAM" id="MobiDB-lite"/>
    </source>
</evidence>
<dbReference type="EMBL" id="CP065050">
    <property type="protein sequence ID" value="QPI56363.1"/>
    <property type="molecule type" value="Genomic_DNA"/>
</dbReference>
<accession>A0ABX6W5S1</accession>
<dbReference type="Proteomes" id="UP000663421">
    <property type="component" value="Chromosome"/>
</dbReference>
<feature type="compositionally biased region" description="Basic and acidic residues" evidence="1">
    <location>
        <begin position="125"/>
        <end position="134"/>
    </location>
</feature>
<feature type="region of interest" description="Disordered" evidence="1">
    <location>
        <begin position="121"/>
        <end position="191"/>
    </location>
</feature>
<name>A0ABX6W5S1_STRMQ</name>
<evidence type="ECO:0000313" key="3">
    <source>
        <dbReference type="Proteomes" id="UP000663421"/>
    </source>
</evidence>
<sequence length="191" mass="20577">MSTPPEPITPPAGPAVNEHGYPDSTPVAEMEPAHQAAYWKHHARKHEQRANSAPDADELKRLRDRDAALKEREDAELSDAQRREQTTATLTQERDTAKSENATIAAENLRLRVAMDKGLTTAQADRLRGSTKEELEADADELVKLFGGSGQGGNNGGDSGARAGGPRGSDVGDTKTTASGAERYRQRHGKN</sequence>
<feature type="compositionally biased region" description="Gly residues" evidence="1">
    <location>
        <begin position="147"/>
        <end position="167"/>
    </location>
</feature>
<feature type="region of interest" description="Disordered" evidence="1">
    <location>
        <begin position="1"/>
        <end position="106"/>
    </location>
</feature>
<feature type="compositionally biased region" description="Pro residues" evidence="1">
    <location>
        <begin position="1"/>
        <end position="13"/>
    </location>
</feature>
<organism evidence="2 3">
    <name type="scientific">Streptomyces malaysiensis</name>
    <dbReference type="NCBI Taxonomy" id="92644"/>
    <lineage>
        <taxon>Bacteria</taxon>
        <taxon>Bacillati</taxon>
        <taxon>Actinomycetota</taxon>
        <taxon>Actinomycetes</taxon>
        <taxon>Kitasatosporales</taxon>
        <taxon>Streptomycetaceae</taxon>
        <taxon>Streptomyces</taxon>
        <taxon>Streptomyces violaceusniger group</taxon>
    </lineage>
</organism>
<reference evidence="2 3" key="1">
    <citation type="submission" date="2020-11" db="EMBL/GenBank/DDBJ databases">
        <title>Complete genome sequence unveiled secondary metabolic potentials in Streptomyces solisilvae HNM0141.</title>
        <authorList>
            <person name="Huang X."/>
        </authorList>
    </citation>
    <scope>NUCLEOTIDE SEQUENCE [LARGE SCALE GENOMIC DNA]</scope>
    <source>
        <strain evidence="2 3">HNM0141</strain>
    </source>
</reference>
<proteinExistence type="predicted"/>